<comment type="caution">
    <text evidence="4">The sequence shown here is derived from an EMBL/GenBank/DDBJ whole genome shotgun (WGS) entry which is preliminary data.</text>
</comment>
<keyword evidence="2" id="KW-1133">Transmembrane helix</keyword>
<evidence type="ECO:0000313" key="5">
    <source>
        <dbReference type="Proteomes" id="UP000019335"/>
    </source>
</evidence>
<evidence type="ECO:0000256" key="2">
    <source>
        <dbReference type="SAM" id="Phobius"/>
    </source>
</evidence>
<keyword evidence="2" id="KW-0812">Transmembrane</keyword>
<keyword evidence="4" id="KW-0808">Transferase</keyword>
<dbReference type="EMBL" id="AZIL01000606">
    <property type="protein sequence ID" value="EWM26816.1"/>
    <property type="molecule type" value="Genomic_DNA"/>
</dbReference>
<dbReference type="InterPro" id="IPR050154">
    <property type="entry name" value="UbiB_kinase"/>
</dbReference>
<name>W7U1Q9_9STRA</name>
<evidence type="ECO:0000313" key="4">
    <source>
        <dbReference type="EMBL" id="EWM26816.1"/>
    </source>
</evidence>
<dbReference type="InterPro" id="IPR011009">
    <property type="entry name" value="Kinase-like_dom_sf"/>
</dbReference>
<dbReference type="AlphaFoldDB" id="W7U1Q9"/>
<gene>
    <name evidence="4" type="ORF">Naga_100018g5</name>
</gene>
<dbReference type="SUPFAM" id="SSF56112">
    <property type="entry name" value="Protein kinase-like (PK-like)"/>
    <property type="match status" value="1"/>
</dbReference>
<dbReference type="PANTHER" id="PTHR10566:SF118">
    <property type="entry name" value="PROTEIN KINASE DOMAIN-CONTAINING PROTEIN"/>
    <property type="match status" value="1"/>
</dbReference>
<reference evidence="4 5" key="1">
    <citation type="journal article" date="2014" name="Mol. Plant">
        <title>Chromosome Scale Genome Assembly and Transcriptome Profiling of Nannochloropsis gaditana in Nitrogen Depletion.</title>
        <authorList>
            <person name="Corteggiani Carpinelli E."/>
            <person name="Telatin A."/>
            <person name="Vitulo N."/>
            <person name="Forcato C."/>
            <person name="D'Angelo M."/>
            <person name="Schiavon R."/>
            <person name="Vezzi A."/>
            <person name="Giacometti G.M."/>
            <person name="Morosinotto T."/>
            <person name="Valle G."/>
        </authorList>
    </citation>
    <scope>NUCLEOTIDE SEQUENCE [LARGE SCALE GENOMIC DNA]</scope>
    <source>
        <strain evidence="4 5">B-31</strain>
    </source>
</reference>
<keyword evidence="4" id="KW-0418">Kinase</keyword>
<dbReference type="InterPro" id="IPR004147">
    <property type="entry name" value="ABC1_dom"/>
</dbReference>
<dbReference type="CDD" id="cd05121">
    <property type="entry name" value="ABC1_ADCK3-like"/>
    <property type="match status" value="1"/>
</dbReference>
<feature type="transmembrane region" description="Helical" evidence="2">
    <location>
        <begin position="21"/>
        <end position="42"/>
    </location>
</feature>
<accession>W7U1Q9</accession>
<dbReference type="Pfam" id="PF03109">
    <property type="entry name" value="ABC1"/>
    <property type="match status" value="1"/>
</dbReference>
<protein>
    <submittedName>
        <fullName evidence="4">Unusual protein kinase</fullName>
    </submittedName>
</protein>
<dbReference type="PANTHER" id="PTHR10566">
    <property type="entry name" value="CHAPERONE-ACTIVITY OF BC1 COMPLEX CABC1 -RELATED"/>
    <property type="match status" value="1"/>
</dbReference>
<dbReference type="Proteomes" id="UP000019335">
    <property type="component" value="Chromosome 8"/>
</dbReference>
<organism evidence="4 5">
    <name type="scientific">Nannochloropsis gaditana</name>
    <dbReference type="NCBI Taxonomy" id="72520"/>
    <lineage>
        <taxon>Eukaryota</taxon>
        <taxon>Sar</taxon>
        <taxon>Stramenopiles</taxon>
        <taxon>Ochrophyta</taxon>
        <taxon>Eustigmatophyceae</taxon>
        <taxon>Eustigmatales</taxon>
        <taxon>Monodopsidaceae</taxon>
        <taxon>Nannochloropsis</taxon>
    </lineage>
</organism>
<evidence type="ECO:0000259" key="3">
    <source>
        <dbReference type="PROSITE" id="PS50011"/>
    </source>
</evidence>
<dbReference type="PROSITE" id="PS50011">
    <property type="entry name" value="PROTEIN_KINASE_DOM"/>
    <property type="match status" value="1"/>
</dbReference>
<evidence type="ECO:0000256" key="1">
    <source>
        <dbReference type="ARBA" id="ARBA00009670"/>
    </source>
</evidence>
<comment type="similarity">
    <text evidence="1">Belongs to the protein kinase superfamily. ADCK protein kinase family.</text>
</comment>
<sequence>MARTGFPLRSRRRRQRTSTVVTLRAFIPLLWLSAEMVMAFVGPSISVSPLARAAPRRAVGMMATPPSNQAPRKPPGSFVGRILRRVLGTVGGVVGLSVAPLPREKVEEVLSNPEAAFQQLAEVDVSATMRETADDLRRTLESIDLSSPSGIASLDYESTMKMLASKASSFTSFVQESVDHIGEVDLASLMELVKAGNFIEAVTRATGADTVATSEALQGKGAEWFAALDGRVEEAANGLGDMLGGANGVLPEGLAAQDMTRSVAFFLKQAAVNPALRMQTEETLAGVLVAGLGLSAARALFDARSSLGAAMTGPPTVYDPALIDAYFGARPRKVLNRLVSGLTSASSFLSGLLVDYVMATGEEKASERAKQLTALITELGPVFIKVAQLISVRPDIVGPVYLKELQSLQDQVRPFSSREAKKIIAANLPKGTALKDVYKNPDTDFYEPVAAASLGQVYRAELVDGKVVAVKVQRPNMLETITLDLYTIRLLCNVGKTIPRFQASCTSFIEVLNNWGGRFQQEIDYVQEKKNTRKFAKAMGAFPLVKDAVVVPEVYETISSRDVLVTEWIEGRKIQSFDKSDPNDKEKLEKILAVMLNSYLVQLLDTGILHADPHAGNFLVTPDGRLAILDHGLVTEIDADRRLALIEYVAHLTAQDWEATVCDLVRLGFIPQEIADDKKKLGIVAPILGSVLEQLSNGGGAKAVNVDEIGDQVESLAEQYPLTIPPWFGLIVRAFSAIEGLGLGLSPTYSIVNQCFPFLARRLLTDDSPRIRAALKSFLYGNDKQLKVERVNDMIEGYRNFTNSFDDMAVTVGGSPIVSSSTAPSFAATSLPSRERLMALGSSGSGKGGKGYLDFDKPTMEVLQILFHKDGNFVQELVTDELVRMADAVIKEVTGLAARRAKTTPLALSSNLRRLPGPLGNLALVPFIPIISLLGLFTALAERAETLSQLTEEDRESLKTLRLLLGAVSVQAPLDETRSGNGMNRSPFPFPFPPPPPFLFPFPGRGSGSNNNFPFSFPPPLPPFGPSANSIAFIETALGVSRQVLPEIAPGVAAIGRRFLAQLTGRVLNRLADELEGQGNRL</sequence>
<keyword evidence="5" id="KW-1185">Reference proteome</keyword>
<dbReference type="GO" id="GO:0004672">
    <property type="term" value="F:protein kinase activity"/>
    <property type="evidence" value="ECO:0007669"/>
    <property type="project" value="InterPro"/>
</dbReference>
<dbReference type="OrthoDB" id="427480at2759"/>
<feature type="domain" description="Protein kinase" evidence="3">
    <location>
        <begin position="443"/>
        <end position="786"/>
    </location>
</feature>
<dbReference type="Gene3D" id="1.10.510.10">
    <property type="entry name" value="Transferase(Phosphotransferase) domain 1"/>
    <property type="match status" value="1"/>
</dbReference>
<dbReference type="InterPro" id="IPR000719">
    <property type="entry name" value="Prot_kinase_dom"/>
</dbReference>
<keyword evidence="2" id="KW-0472">Membrane</keyword>
<dbReference type="GO" id="GO:0005524">
    <property type="term" value="F:ATP binding"/>
    <property type="evidence" value="ECO:0007669"/>
    <property type="project" value="InterPro"/>
</dbReference>
<proteinExistence type="inferred from homology"/>